<name>A0A9J5XCJ8_SOLCO</name>
<organism evidence="2 3">
    <name type="scientific">Solanum commersonii</name>
    <name type="common">Commerson's wild potato</name>
    <name type="synonym">Commerson's nightshade</name>
    <dbReference type="NCBI Taxonomy" id="4109"/>
    <lineage>
        <taxon>Eukaryota</taxon>
        <taxon>Viridiplantae</taxon>
        <taxon>Streptophyta</taxon>
        <taxon>Embryophyta</taxon>
        <taxon>Tracheophyta</taxon>
        <taxon>Spermatophyta</taxon>
        <taxon>Magnoliopsida</taxon>
        <taxon>eudicotyledons</taxon>
        <taxon>Gunneridae</taxon>
        <taxon>Pentapetalae</taxon>
        <taxon>asterids</taxon>
        <taxon>lamiids</taxon>
        <taxon>Solanales</taxon>
        <taxon>Solanaceae</taxon>
        <taxon>Solanoideae</taxon>
        <taxon>Solaneae</taxon>
        <taxon>Solanum</taxon>
    </lineage>
</organism>
<feature type="region of interest" description="Disordered" evidence="1">
    <location>
        <begin position="33"/>
        <end position="81"/>
    </location>
</feature>
<evidence type="ECO:0000313" key="2">
    <source>
        <dbReference type="EMBL" id="KAG5585341.1"/>
    </source>
</evidence>
<protein>
    <submittedName>
        <fullName evidence="2">Uncharacterized protein</fullName>
    </submittedName>
</protein>
<evidence type="ECO:0000256" key="1">
    <source>
        <dbReference type="SAM" id="MobiDB-lite"/>
    </source>
</evidence>
<dbReference type="AlphaFoldDB" id="A0A9J5XCJ8"/>
<proteinExistence type="predicted"/>
<accession>A0A9J5XCJ8</accession>
<evidence type="ECO:0000313" key="3">
    <source>
        <dbReference type="Proteomes" id="UP000824120"/>
    </source>
</evidence>
<dbReference type="EMBL" id="JACXVP010000009">
    <property type="protein sequence ID" value="KAG5585341.1"/>
    <property type="molecule type" value="Genomic_DNA"/>
</dbReference>
<feature type="compositionally biased region" description="Polar residues" evidence="1">
    <location>
        <begin position="62"/>
        <end position="72"/>
    </location>
</feature>
<keyword evidence="3" id="KW-1185">Reference proteome</keyword>
<dbReference type="Proteomes" id="UP000824120">
    <property type="component" value="Chromosome 9"/>
</dbReference>
<comment type="caution">
    <text evidence="2">The sequence shown here is derived from an EMBL/GenBank/DDBJ whole genome shotgun (WGS) entry which is preliminary data.</text>
</comment>
<reference evidence="2 3" key="1">
    <citation type="submission" date="2020-09" db="EMBL/GenBank/DDBJ databases">
        <title>De no assembly of potato wild relative species, Solanum commersonii.</title>
        <authorList>
            <person name="Cho K."/>
        </authorList>
    </citation>
    <scope>NUCLEOTIDE SEQUENCE [LARGE SCALE GENOMIC DNA]</scope>
    <source>
        <strain evidence="2">LZ3.2</strain>
        <tissue evidence="2">Leaf</tissue>
    </source>
</reference>
<gene>
    <name evidence="2" type="ORF">H5410_045775</name>
</gene>
<sequence>MFVKEDGVNIDEKSYTSVKGVTTRNSFAALEQEVNEGRQQTPCELLETRDQAQEEDDKEQSHGITNTSTNKQAESKKDCIT</sequence>